<dbReference type="GeneID" id="108676300"/>
<comment type="cofactor">
    <cofactor evidence="1">
        <name>Mn(2+)</name>
        <dbReference type="ChEBI" id="CHEBI:29035"/>
    </cofactor>
</comment>
<keyword evidence="15" id="KW-1185">Reference proteome</keyword>
<protein>
    <recommendedName>
        <fullName evidence="11">m7GpppN-mRNA hydrolase NUDT17</fullName>
        <ecNumber evidence="8">3.6.1.62</ecNumber>
    </recommendedName>
    <alternativeName>
        <fullName evidence="12">Nucleoside diphosphate-linked moiety X motif 17</fullName>
    </alternativeName>
</protein>
<dbReference type="EC" id="3.6.1.62" evidence="8"/>
<reference evidence="16" key="1">
    <citation type="submission" date="2025-08" db="UniProtKB">
        <authorList>
            <consortium name="RefSeq"/>
        </authorList>
    </citation>
    <scope>IDENTIFICATION</scope>
    <source>
        <tissue evidence="16">Whole organism</tissue>
    </source>
</reference>
<dbReference type="AlphaFoldDB" id="A0A8B7P1L1"/>
<dbReference type="GO" id="GO:0035529">
    <property type="term" value="F:NADH pyrophosphatase activity"/>
    <property type="evidence" value="ECO:0007669"/>
    <property type="project" value="TreeGrafter"/>
</dbReference>
<comment type="function">
    <text evidence="10">Acts as a decapping enzyme capable of hydrolyzing monomethylated capped RNAs (in vitro). Hydrolyzes monomethylated capped RNA after alpha and beta phosphates to form N(7)-methyl-GDP. Shows low activity towards unmethylated capped RNA.</text>
</comment>
<dbReference type="GO" id="GO:0005777">
    <property type="term" value="C:peroxisome"/>
    <property type="evidence" value="ECO:0007669"/>
    <property type="project" value="TreeGrafter"/>
</dbReference>
<dbReference type="InterPro" id="IPR050241">
    <property type="entry name" value="NAD-cap_RNA_hydrolase_NudC"/>
</dbReference>
<keyword evidence="6" id="KW-0460">Magnesium</keyword>
<evidence type="ECO:0000256" key="9">
    <source>
        <dbReference type="ARBA" id="ARBA00093205"/>
    </source>
</evidence>
<comment type="cofactor">
    <cofactor evidence="2">
        <name>Mg(2+)</name>
        <dbReference type="ChEBI" id="CHEBI:18420"/>
    </cofactor>
</comment>
<sequence length="549" mass="61616">MGLTDWWQSKHKGPDPSTSPSPAEEGEENLDIKEFQEPFQSQAISNVTPDENKNKPIDQPAQKKGFAERFSFFKKQTKEVEIPPMDSEDVFSNIKKPTRKEDTNTKKGKKSKAEDNAPDVNDMVRIKVWLRRNKNDSFRPAKFCDCLVDYFASADQRNIYSAPSIIFTSNQLQIPQARGNHSSQDLSETSSLHSSSEYLAASGLSTPFGCCSVGHSPMRLNSRPVSMNSCCKHAPKTEAISVSVECILQDNRVLMQPAAEGEIVQRHRAKIKAPRRRAGSSVSCVAVLEHPPFCCAHRISPKDFTALPLDDKQRGVDVGVAVLLESSDERILITRRAQHMRTFPGVWVPPGGHIEDGESIIEAGMREVFEETALRLVKGKHPESVFLQLPNEDGSSQDMSNEITNEDSNINCYRVLGLWESCFPPVLYAGTPKRQHLVYYLHVLVSQRSEDIEPHIKLERSEVGASTWLNRLHAEVVAYSSRPLPDKPIPIKVLNPDTGASEPGVMDPKVLRKKMPEPTREIERLTTGTRFAFKLWLGMKEEEEEMSTI</sequence>
<dbReference type="InterPro" id="IPR033716">
    <property type="entry name" value="Nudt17_dom"/>
</dbReference>
<dbReference type="Proteomes" id="UP000694843">
    <property type="component" value="Unplaced"/>
</dbReference>
<keyword evidence="7" id="KW-0464">Manganese</keyword>
<dbReference type="GO" id="GO:0140933">
    <property type="term" value="F:5'-(N(7)-methylguanosine 5'-triphospho)-[mRNA] hydrolase activity"/>
    <property type="evidence" value="ECO:0007669"/>
    <property type="project" value="UniProtKB-EC"/>
</dbReference>
<gene>
    <name evidence="16" type="primary">LOC108676300</name>
</gene>
<dbReference type="CDD" id="cd04694">
    <property type="entry name" value="NUDIX_Nudt17"/>
    <property type="match status" value="1"/>
</dbReference>
<evidence type="ECO:0000256" key="12">
    <source>
        <dbReference type="ARBA" id="ARBA00093663"/>
    </source>
</evidence>
<feature type="region of interest" description="Disordered" evidence="13">
    <location>
        <begin position="1"/>
        <end position="64"/>
    </location>
</feature>
<evidence type="ECO:0000313" key="16">
    <source>
        <dbReference type="RefSeq" id="XP_018019850.1"/>
    </source>
</evidence>
<dbReference type="GO" id="GO:0019677">
    <property type="term" value="P:NAD+ catabolic process"/>
    <property type="evidence" value="ECO:0007669"/>
    <property type="project" value="TreeGrafter"/>
</dbReference>
<evidence type="ECO:0000256" key="4">
    <source>
        <dbReference type="ARBA" id="ARBA00022723"/>
    </source>
</evidence>
<feature type="region of interest" description="Disordered" evidence="13">
    <location>
        <begin position="83"/>
        <end position="116"/>
    </location>
</feature>
<comment type="similarity">
    <text evidence="3">Belongs to the Nudix hydrolase family.</text>
</comment>
<name>A0A8B7P1L1_HYAAZ</name>
<organism evidence="15 16">
    <name type="scientific">Hyalella azteca</name>
    <name type="common">Amphipod</name>
    <dbReference type="NCBI Taxonomy" id="294128"/>
    <lineage>
        <taxon>Eukaryota</taxon>
        <taxon>Metazoa</taxon>
        <taxon>Ecdysozoa</taxon>
        <taxon>Arthropoda</taxon>
        <taxon>Crustacea</taxon>
        <taxon>Multicrustacea</taxon>
        <taxon>Malacostraca</taxon>
        <taxon>Eumalacostraca</taxon>
        <taxon>Peracarida</taxon>
        <taxon>Amphipoda</taxon>
        <taxon>Senticaudata</taxon>
        <taxon>Talitrida</taxon>
        <taxon>Talitroidea</taxon>
        <taxon>Hyalellidae</taxon>
        <taxon>Hyalella</taxon>
    </lineage>
</organism>
<dbReference type="Pfam" id="PF00293">
    <property type="entry name" value="NUDIX"/>
    <property type="match status" value="1"/>
</dbReference>
<evidence type="ECO:0000256" key="7">
    <source>
        <dbReference type="ARBA" id="ARBA00023211"/>
    </source>
</evidence>
<dbReference type="GO" id="GO:0006742">
    <property type="term" value="P:NADP+ catabolic process"/>
    <property type="evidence" value="ECO:0007669"/>
    <property type="project" value="TreeGrafter"/>
</dbReference>
<dbReference type="GO" id="GO:0046872">
    <property type="term" value="F:metal ion binding"/>
    <property type="evidence" value="ECO:0007669"/>
    <property type="project" value="UniProtKB-KW"/>
</dbReference>
<evidence type="ECO:0000256" key="3">
    <source>
        <dbReference type="ARBA" id="ARBA00005582"/>
    </source>
</evidence>
<dbReference type="InterPro" id="IPR015797">
    <property type="entry name" value="NUDIX_hydrolase-like_dom_sf"/>
</dbReference>
<keyword evidence="4" id="KW-0479">Metal-binding</keyword>
<dbReference type="SUPFAM" id="SSF55811">
    <property type="entry name" value="Nudix"/>
    <property type="match status" value="1"/>
</dbReference>
<evidence type="ECO:0000256" key="6">
    <source>
        <dbReference type="ARBA" id="ARBA00022842"/>
    </source>
</evidence>
<dbReference type="OrthoDB" id="447842at2759"/>
<dbReference type="PANTHER" id="PTHR42904:SF1">
    <property type="entry name" value="NUCLEOSIDE DIPHOSPHATE-LINKED MOIETY X MOTIF 17"/>
    <property type="match status" value="1"/>
</dbReference>
<evidence type="ECO:0000256" key="11">
    <source>
        <dbReference type="ARBA" id="ARBA00093621"/>
    </source>
</evidence>
<feature type="compositionally biased region" description="Polar residues" evidence="13">
    <location>
        <begin position="38"/>
        <end position="49"/>
    </location>
</feature>
<evidence type="ECO:0000256" key="10">
    <source>
        <dbReference type="ARBA" id="ARBA00093415"/>
    </source>
</evidence>
<dbReference type="PROSITE" id="PS51462">
    <property type="entry name" value="NUDIX"/>
    <property type="match status" value="1"/>
</dbReference>
<dbReference type="PANTHER" id="PTHR42904">
    <property type="entry name" value="NUDIX HYDROLASE, NUDC SUBFAMILY"/>
    <property type="match status" value="1"/>
</dbReference>
<dbReference type="Gene3D" id="3.90.79.10">
    <property type="entry name" value="Nucleoside Triphosphate Pyrophosphohydrolase"/>
    <property type="match status" value="1"/>
</dbReference>
<proteinExistence type="inferred from homology"/>
<evidence type="ECO:0000259" key="14">
    <source>
        <dbReference type="PROSITE" id="PS51462"/>
    </source>
</evidence>
<evidence type="ECO:0000313" key="15">
    <source>
        <dbReference type="Proteomes" id="UP000694843"/>
    </source>
</evidence>
<dbReference type="RefSeq" id="XP_018019850.1">
    <property type="nucleotide sequence ID" value="XM_018164361.2"/>
</dbReference>
<evidence type="ECO:0000256" key="2">
    <source>
        <dbReference type="ARBA" id="ARBA00001946"/>
    </source>
</evidence>
<dbReference type="GO" id="GO:0005829">
    <property type="term" value="C:cytosol"/>
    <property type="evidence" value="ECO:0007669"/>
    <property type="project" value="TreeGrafter"/>
</dbReference>
<keyword evidence="5" id="KW-0378">Hydrolase</keyword>
<feature type="domain" description="Nudix hydrolase" evidence="14">
    <location>
        <begin position="313"/>
        <end position="492"/>
    </location>
</feature>
<evidence type="ECO:0000256" key="1">
    <source>
        <dbReference type="ARBA" id="ARBA00001936"/>
    </source>
</evidence>
<evidence type="ECO:0000256" key="5">
    <source>
        <dbReference type="ARBA" id="ARBA00022801"/>
    </source>
</evidence>
<evidence type="ECO:0000256" key="8">
    <source>
        <dbReference type="ARBA" id="ARBA00026102"/>
    </source>
</evidence>
<dbReference type="InterPro" id="IPR000086">
    <property type="entry name" value="NUDIX_hydrolase_dom"/>
</dbReference>
<evidence type="ECO:0000256" key="13">
    <source>
        <dbReference type="SAM" id="MobiDB-lite"/>
    </source>
</evidence>
<dbReference type="KEGG" id="hazt:108676300"/>
<accession>A0A8B7P1L1</accession>
<comment type="catalytic activity">
    <reaction evidence="9">
        <text>a 5'-end (N(7)-methyl 5'-triphosphoguanosine)-ribonucleoside in mRNA + H2O = N(7)-methyl-GDP + a 5'-end phospho-ribonucleoside in mRNA + 2 H(+)</text>
        <dbReference type="Rhea" id="RHEA:67484"/>
        <dbReference type="Rhea" id="RHEA-COMP:15692"/>
        <dbReference type="Rhea" id="RHEA-COMP:17167"/>
        <dbReference type="ChEBI" id="CHEBI:15377"/>
        <dbReference type="ChEBI" id="CHEBI:15378"/>
        <dbReference type="ChEBI" id="CHEBI:63714"/>
        <dbReference type="ChEBI" id="CHEBI:138282"/>
        <dbReference type="ChEBI" id="CHEBI:156461"/>
        <dbReference type="EC" id="3.6.1.62"/>
    </reaction>
</comment>
<feature type="compositionally biased region" description="Basic and acidic residues" evidence="13">
    <location>
        <begin position="99"/>
        <end position="115"/>
    </location>
</feature>